<dbReference type="Proteomes" id="UP001491088">
    <property type="component" value="Chromosome"/>
</dbReference>
<dbReference type="Pfam" id="PF14808">
    <property type="entry name" value="TMEM164"/>
    <property type="match status" value="1"/>
</dbReference>
<evidence type="ECO:0000313" key="2">
    <source>
        <dbReference type="EMBL" id="WYW55888.1"/>
    </source>
</evidence>
<feature type="transmembrane region" description="Helical" evidence="1">
    <location>
        <begin position="78"/>
        <end position="95"/>
    </location>
</feature>
<dbReference type="InterPro" id="IPR011737">
    <property type="entry name" value="CHP02206_TP0381"/>
</dbReference>
<gene>
    <name evidence="2" type="ORF">WG950_01240</name>
</gene>
<accession>A0ABZ2TRX0</accession>
<evidence type="ECO:0000256" key="1">
    <source>
        <dbReference type="SAM" id="Phobius"/>
    </source>
</evidence>
<name>A0ABZ2TRX0_9FLAO</name>
<sequence>MDFFLKENNDFTPFTNQHLSVVACLIIFGFLLLLFAKSQSKRKQILIGNIFAFSLSFTVILGTIINFYKGNFNYQKDLPLHLCSFMAIIIPVLSLTRKLIYYEILLFLVFAGTLQSLITPDESNYLNFKFFRYWFVHAGLIIFMLYATFIYKMRPTIKSVAKSFLAMQIYMIIMFVLNYFLGSNYFYTNRKPDAETLLDLFGEWPKYIFVVEIIVIPYFLLIYLPFYIAKKRS</sequence>
<dbReference type="NCBIfam" id="TIGR02206">
    <property type="entry name" value="intg_mem_TP0381"/>
    <property type="match status" value="1"/>
</dbReference>
<proteinExistence type="predicted"/>
<feature type="transmembrane region" description="Helical" evidence="1">
    <location>
        <begin position="163"/>
        <end position="187"/>
    </location>
</feature>
<keyword evidence="1" id="KW-1133">Transmembrane helix</keyword>
<evidence type="ECO:0000313" key="3">
    <source>
        <dbReference type="Proteomes" id="UP001491088"/>
    </source>
</evidence>
<dbReference type="PROSITE" id="PS51257">
    <property type="entry name" value="PROKAR_LIPOPROTEIN"/>
    <property type="match status" value="1"/>
</dbReference>
<feature type="transmembrane region" description="Helical" evidence="1">
    <location>
        <begin position="45"/>
        <end position="66"/>
    </location>
</feature>
<keyword evidence="1" id="KW-0472">Membrane</keyword>
<feature type="transmembrane region" description="Helical" evidence="1">
    <location>
        <begin position="130"/>
        <end position="151"/>
    </location>
</feature>
<protein>
    <submittedName>
        <fullName evidence="2">TIGR02206 family membrane protein</fullName>
    </submittedName>
</protein>
<reference evidence="2 3" key="1">
    <citation type="submission" date="2024-03" db="EMBL/GenBank/DDBJ databases">
        <authorList>
            <person name="Cao K."/>
        </authorList>
    </citation>
    <scope>NUCLEOTIDE SEQUENCE [LARGE SCALE GENOMIC DNA]</scope>
    <source>
        <strain evidence="2 3">MCCC 1K00696</strain>
    </source>
</reference>
<feature type="transmembrane region" description="Helical" evidence="1">
    <location>
        <begin position="100"/>
        <end position="118"/>
    </location>
</feature>
<feature type="transmembrane region" description="Helical" evidence="1">
    <location>
        <begin position="207"/>
        <end position="229"/>
    </location>
</feature>
<dbReference type="RefSeq" id="WP_340933603.1">
    <property type="nucleotide sequence ID" value="NZ_CP150496.1"/>
</dbReference>
<keyword evidence="1" id="KW-0812">Transmembrane</keyword>
<organism evidence="2 3">
    <name type="scientific">Polaribacter marinaquae</name>
    <dbReference type="NCBI Taxonomy" id="1642819"/>
    <lineage>
        <taxon>Bacteria</taxon>
        <taxon>Pseudomonadati</taxon>
        <taxon>Bacteroidota</taxon>
        <taxon>Flavobacteriia</taxon>
        <taxon>Flavobacteriales</taxon>
        <taxon>Flavobacteriaceae</taxon>
    </lineage>
</organism>
<feature type="transmembrane region" description="Helical" evidence="1">
    <location>
        <begin position="18"/>
        <end position="36"/>
    </location>
</feature>
<dbReference type="EMBL" id="CP150496">
    <property type="protein sequence ID" value="WYW55888.1"/>
    <property type="molecule type" value="Genomic_DNA"/>
</dbReference>
<keyword evidence="3" id="KW-1185">Reference proteome</keyword>